<reference evidence="1 2" key="1">
    <citation type="journal article" date="2015" name="Biotechnol. Biofuels">
        <title>Enhanced degradation of softwood versus hardwood by the white-rot fungus Pycnoporus coccineus.</title>
        <authorList>
            <person name="Couturier M."/>
            <person name="Navarro D."/>
            <person name="Chevret D."/>
            <person name="Henrissat B."/>
            <person name="Piumi F."/>
            <person name="Ruiz-Duenas F.J."/>
            <person name="Martinez A.T."/>
            <person name="Grigoriev I.V."/>
            <person name="Riley R."/>
            <person name="Lipzen A."/>
            <person name="Berrin J.G."/>
            <person name="Master E.R."/>
            <person name="Rosso M.N."/>
        </authorList>
    </citation>
    <scope>NUCLEOTIDE SEQUENCE [LARGE SCALE GENOMIC DNA]</scope>
    <source>
        <strain evidence="1 2">BRFM310</strain>
    </source>
</reference>
<protein>
    <submittedName>
        <fullName evidence="1">Uncharacterized protein</fullName>
    </submittedName>
</protein>
<proteinExistence type="predicted"/>
<keyword evidence="2" id="KW-1185">Reference proteome</keyword>
<evidence type="ECO:0000313" key="1">
    <source>
        <dbReference type="EMBL" id="OSD08245.1"/>
    </source>
</evidence>
<organism evidence="1 2">
    <name type="scientific">Trametes coccinea (strain BRFM310)</name>
    <name type="common">Pycnoporus coccineus</name>
    <dbReference type="NCBI Taxonomy" id="1353009"/>
    <lineage>
        <taxon>Eukaryota</taxon>
        <taxon>Fungi</taxon>
        <taxon>Dikarya</taxon>
        <taxon>Basidiomycota</taxon>
        <taxon>Agaricomycotina</taxon>
        <taxon>Agaricomycetes</taxon>
        <taxon>Polyporales</taxon>
        <taxon>Polyporaceae</taxon>
        <taxon>Trametes</taxon>
    </lineage>
</organism>
<gene>
    <name evidence="1" type="ORF">PYCCODRAFT_4165</name>
</gene>
<dbReference type="Proteomes" id="UP000193067">
    <property type="component" value="Unassembled WGS sequence"/>
</dbReference>
<dbReference type="STRING" id="1353009.A0A1Y2J4C8"/>
<dbReference type="AlphaFoldDB" id="A0A1Y2J4C8"/>
<name>A0A1Y2J4C8_TRAC3</name>
<accession>A0A1Y2J4C8</accession>
<dbReference type="EMBL" id="KZ084086">
    <property type="protein sequence ID" value="OSD08245.1"/>
    <property type="molecule type" value="Genomic_DNA"/>
</dbReference>
<evidence type="ECO:0000313" key="2">
    <source>
        <dbReference type="Proteomes" id="UP000193067"/>
    </source>
</evidence>
<sequence>MSEANLLLVLPRLGDALQHRAQDVRACLIDFDYAKRVQSVAERTIPFNLTDRPLLPQFPPGIALSRLLPKTVTLTEDLGQRAVHLARVRGKRGASAFFFAVSYIHAAWQYHHHSEL</sequence>